<keyword evidence="4" id="KW-1185">Reference proteome</keyword>
<evidence type="ECO:0000259" key="2">
    <source>
        <dbReference type="PROSITE" id="PS51913"/>
    </source>
</evidence>
<dbReference type="InterPro" id="IPR007759">
    <property type="entry name" value="Asxl_HARE-HTH"/>
</dbReference>
<dbReference type="Pfam" id="PF05066">
    <property type="entry name" value="HARE-HTH"/>
    <property type="match status" value="1"/>
</dbReference>
<dbReference type="RefSeq" id="WP_189564576.1">
    <property type="nucleotide sequence ID" value="NZ_BMXF01000002.1"/>
</dbReference>
<reference evidence="3 4" key="1">
    <citation type="journal article" date="2014" name="Int. J. Syst. Evol. Microbiol.">
        <title>Complete genome sequence of Corynebacterium casei LMG S-19264T (=DSM 44701T), isolated from a smear-ripened cheese.</title>
        <authorList>
            <consortium name="US DOE Joint Genome Institute (JGI-PGF)"/>
            <person name="Walter F."/>
            <person name="Albersmeier A."/>
            <person name="Kalinowski J."/>
            <person name="Ruckert C."/>
        </authorList>
    </citation>
    <scope>NUCLEOTIDE SEQUENCE [LARGE SCALE GENOMIC DNA]</scope>
    <source>
        <strain evidence="3 4">KCTC 12866</strain>
    </source>
</reference>
<accession>A0A8J3D952</accession>
<feature type="domain" description="HTH HARE-type" evidence="2">
    <location>
        <begin position="1"/>
        <end position="78"/>
    </location>
</feature>
<gene>
    <name evidence="3" type="ORF">GCM10007390_22880</name>
</gene>
<sequence>MTFIELAERVLREEKSPLTANEIWKVAENKGYSSQLNSQGKTPWATLGAQIYVNERDNSQTPFAVVGKRPKRFYLKEQASLFDLEQIETTENTEEITDKKTRTQYLEKDLHPFLAHFAYYYLKCYTKTINHSKSNKKEFGEWVHPDVVGCNFPIGEWSTEVLNLSSSVGNNSINIKSFELKRELNLGSLRENFFQTVSNSSWANESYLVAAEISKNEDFLNELTRLSTSFGIGIIRLDIENPLSSEVILPARTRENLDWETINKLTLNRDFKDFLKRIKNDLTSNEIRKEEYDRVYEPEELIKSITKKR</sequence>
<evidence type="ECO:0000256" key="1">
    <source>
        <dbReference type="ARBA" id="ARBA00023163"/>
    </source>
</evidence>
<dbReference type="GO" id="GO:0006355">
    <property type="term" value="P:regulation of DNA-templated transcription"/>
    <property type="evidence" value="ECO:0007669"/>
    <property type="project" value="InterPro"/>
</dbReference>
<dbReference type="EMBL" id="BMXF01000002">
    <property type="protein sequence ID" value="GHB68832.1"/>
    <property type="molecule type" value="Genomic_DNA"/>
</dbReference>
<protein>
    <recommendedName>
        <fullName evidence="2">HTH HARE-type domain-containing protein</fullName>
    </recommendedName>
</protein>
<comment type="caution">
    <text evidence="3">The sequence shown here is derived from an EMBL/GenBank/DDBJ whole genome shotgun (WGS) entry which is preliminary data.</text>
</comment>
<dbReference type="AlphaFoldDB" id="A0A8J3D952"/>
<organism evidence="3 4">
    <name type="scientific">Persicitalea jodogahamensis</name>
    <dbReference type="NCBI Taxonomy" id="402147"/>
    <lineage>
        <taxon>Bacteria</taxon>
        <taxon>Pseudomonadati</taxon>
        <taxon>Bacteroidota</taxon>
        <taxon>Cytophagia</taxon>
        <taxon>Cytophagales</taxon>
        <taxon>Spirosomataceae</taxon>
        <taxon>Persicitalea</taxon>
    </lineage>
</organism>
<name>A0A8J3D952_9BACT</name>
<dbReference type="PROSITE" id="PS51913">
    <property type="entry name" value="HTH_HARE"/>
    <property type="match status" value="1"/>
</dbReference>
<keyword evidence="1" id="KW-0804">Transcription</keyword>
<dbReference type="Proteomes" id="UP000598271">
    <property type="component" value="Unassembled WGS sequence"/>
</dbReference>
<evidence type="ECO:0000313" key="3">
    <source>
        <dbReference type="EMBL" id="GHB68832.1"/>
    </source>
</evidence>
<proteinExistence type="predicted"/>
<evidence type="ECO:0000313" key="4">
    <source>
        <dbReference type="Proteomes" id="UP000598271"/>
    </source>
</evidence>